<dbReference type="InterPro" id="IPR051691">
    <property type="entry name" value="Metab_Enz_Cyan_OpOx_G3PDH"/>
</dbReference>
<evidence type="ECO:0000259" key="3">
    <source>
        <dbReference type="Pfam" id="PF07992"/>
    </source>
</evidence>
<dbReference type="InterPro" id="IPR017224">
    <property type="entry name" value="Opine_Oxase_asu/HCN_bsu"/>
</dbReference>
<dbReference type="InterPro" id="IPR023753">
    <property type="entry name" value="FAD/NAD-binding_dom"/>
</dbReference>
<feature type="domain" description="FAD/NAD(P)-binding" evidence="3">
    <location>
        <begin position="14"/>
        <end position="324"/>
    </location>
</feature>
<dbReference type="RefSeq" id="WP_344979749.1">
    <property type="nucleotide sequence ID" value="NZ_BAAAVI010000068.1"/>
</dbReference>
<dbReference type="InterPro" id="IPR007419">
    <property type="entry name" value="BFD-like_2Fe2S-bd_dom"/>
</dbReference>
<organism evidence="4 5">
    <name type="scientific">Streptosporangium fragile</name>
    <dbReference type="NCBI Taxonomy" id="46186"/>
    <lineage>
        <taxon>Bacteria</taxon>
        <taxon>Bacillati</taxon>
        <taxon>Actinomycetota</taxon>
        <taxon>Actinomycetes</taxon>
        <taxon>Streptosporangiales</taxon>
        <taxon>Streptosporangiaceae</taxon>
        <taxon>Streptosporangium</taxon>
    </lineage>
</organism>
<dbReference type="Pfam" id="PF04324">
    <property type="entry name" value="Fer2_BFD"/>
    <property type="match status" value="1"/>
</dbReference>
<reference evidence="4 5" key="1">
    <citation type="journal article" date="2019" name="Int. J. Syst. Evol. Microbiol.">
        <title>The Global Catalogue of Microorganisms (GCM) 10K type strain sequencing project: providing services to taxonomists for standard genome sequencing and annotation.</title>
        <authorList>
            <consortium name="The Broad Institute Genomics Platform"/>
            <consortium name="The Broad Institute Genome Sequencing Center for Infectious Disease"/>
            <person name="Wu L."/>
            <person name="Ma J."/>
        </authorList>
    </citation>
    <scope>NUCLEOTIDE SEQUENCE [LARGE SCALE GENOMIC DNA]</scope>
    <source>
        <strain evidence="4 5">JCM 6242</strain>
    </source>
</reference>
<dbReference type="PANTHER" id="PTHR42949:SF3">
    <property type="entry name" value="ANAEROBIC GLYCEROL-3-PHOSPHATE DEHYDROGENASE SUBUNIT B"/>
    <property type="match status" value="1"/>
</dbReference>
<evidence type="ECO:0000259" key="2">
    <source>
        <dbReference type="Pfam" id="PF04324"/>
    </source>
</evidence>
<dbReference type="Proteomes" id="UP001500831">
    <property type="component" value="Unassembled WGS sequence"/>
</dbReference>
<name>A0ABN3W831_9ACTN</name>
<dbReference type="PANTHER" id="PTHR42949">
    <property type="entry name" value="ANAEROBIC GLYCEROL-3-PHOSPHATE DEHYDROGENASE SUBUNIT B"/>
    <property type="match status" value="1"/>
</dbReference>
<protein>
    <submittedName>
        <fullName evidence="4">NAD(P)/FAD-dependent oxidoreductase</fullName>
    </submittedName>
</protein>
<dbReference type="SUPFAM" id="SSF51905">
    <property type="entry name" value="FAD/NAD(P)-binding domain"/>
    <property type="match status" value="1"/>
</dbReference>
<gene>
    <name evidence="4" type="ORF">GCM10010517_66120</name>
</gene>
<keyword evidence="5" id="KW-1185">Reference proteome</keyword>
<evidence type="ECO:0000313" key="4">
    <source>
        <dbReference type="EMBL" id="GAA2900488.1"/>
    </source>
</evidence>
<dbReference type="EMBL" id="BAAAVI010000068">
    <property type="protein sequence ID" value="GAA2900488.1"/>
    <property type="molecule type" value="Genomic_DNA"/>
</dbReference>
<dbReference type="Gene3D" id="3.50.50.60">
    <property type="entry name" value="FAD/NAD(P)-binding domain"/>
    <property type="match status" value="3"/>
</dbReference>
<proteinExistence type="predicted"/>
<dbReference type="PRINTS" id="PR00469">
    <property type="entry name" value="PNDRDTASEII"/>
</dbReference>
<dbReference type="InterPro" id="IPR036188">
    <property type="entry name" value="FAD/NAD-bd_sf"/>
</dbReference>
<feature type="domain" description="BFD-like [2Fe-2S]-binding" evidence="2">
    <location>
        <begin position="386"/>
        <end position="430"/>
    </location>
</feature>
<dbReference type="Pfam" id="PF07992">
    <property type="entry name" value="Pyr_redox_2"/>
    <property type="match status" value="1"/>
</dbReference>
<comment type="caution">
    <text evidence="4">The sequence shown here is derived from an EMBL/GenBank/DDBJ whole genome shotgun (WGS) entry which is preliminary data.</text>
</comment>
<sequence>MTGPAGGTAVLRADVAVVGGGPAGMEAALWCARAGLAVVVLDEHEDLGGQYFRRRHPAIRAVHGDHRPEGTALAEAVRASGARVLTRHVVWGVDGRALLAHDEEGDRALRVEAGHVVVATGAYERVLPFPGWELPGVVTPGLAMHLATMDRVAVGSRVLLAGSGPFLLPVACALLEVGARVVAVVEAGRPYRPGGPGVRGGVEALRHPARLAELGGYLARLARHRVPVLQDRVVAEAVGGARVARVRTVRTCGGGDREFEVDALAVGYGFRPATELVRLLGARTVVDPRTGDVVIAAGDDGATSVPGLYAVGELAGVAGVHAARLRGRLAAMSITAAAAGETRADGRERERLRRRLRRLVAFASLTGRLYPPPVEMVDTLPDEVHVCRCEAVPAGRVRAIARTGLNDVHAVKGGSRAGMGLCQARECGTALWRLAGASGSTAPLPARMPVRPVPTGVVADMDRSGPADPAGPEQV</sequence>
<dbReference type="PRINTS" id="PR00368">
    <property type="entry name" value="FADPNR"/>
</dbReference>
<dbReference type="Gene3D" id="1.10.10.1100">
    <property type="entry name" value="BFD-like [2Fe-2S]-binding domain"/>
    <property type="match status" value="1"/>
</dbReference>
<keyword evidence="1" id="KW-0560">Oxidoreductase</keyword>
<evidence type="ECO:0000313" key="5">
    <source>
        <dbReference type="Proteomes" id="UP001500831"/>
    </source>
</evidence>
<dbReference type="PIRSF" id="PIRSF037495">
    <property type="entry name" value="Opine_OX_OoxA/HcnB"/>
    <property type="match status" value="1"/>
</dbReference>
<dbReference type="InterPro" id="IPR041854">
    <property type="entry name" value="BFD-like_2Fe2S-bd_dom_sf"/>
</dbReference>
<evidence type="ECO:0000256" key="1">
    <source>
        <dbReference type="ARBA" id="ARBA00023002"/>
    </source>
</evidence>
<accession>A0ABN3W831</accession>